<keyword evidence="2 6" id="KW-0479">Metal-binding</keyword>
<evidence type="ECO:0000256" key="4">
    <source>
        <dbReference type="ARBA" id="ARBA00023002"/>
    </source>
</evidence>
<comment type="similarity">
    <text evidence="1">Belongs to the cysteine dioxygenase family.</text>
</comment>
<organism evidence="7 8">
    <name type="scientific">Scopulibacillus darangshiensis</name>
    <dbReference type="NCBI Taxonomy" id="442528"/>
    <lineage>
        <taxon>Bacteria</taxon>
        <taxon>Bacillati</taxon>
        <taxon>Bacillota</taxon>
        <taxon>Bacilli</taxon>
        <taxon>Bacillales</taxon>
        <taxon>Sporolactobacillaceae</taxon>
        <taxon>Scopulibacillus</taxon>
    </lineage>
</organism>
<evidence type="ECO:0000313" key="8">
    <source>
        <dbReference type="Proteomes" id="UP000295416"/>
    </source>
</evidence>
<reference evidence="7 8" key="1">
    <citation type="submission" date="2019-03" db="EMBL/GenBank/DDBJ databases">
        <title>Genomic Encyclopedia of Type Strains, Phase IV (KMG-IV): sequencing the most valuable type-strain genomes for metagenomic binning, comparative biology and taxonomic classification.</title>
        <authorList>
            <person name="Goeker M."/>
        </authorList>
    </citation>
    <scope>NUCLEOTIDE SEQUENCE [LARGE SCALE GENOMIC DNA]</scope>
    <source>
        <strain evidence="7 8">DSM 19377</strain>
    </source>
</reference>
<dbReference type="GO" id="GO:0008198">
    <property type="term" value="F:ferrous iron binding"/>
    <property type="evidence" value="ECO:0007669"/>
    <property type="project" value="TreeGrafter"/>
</dbReference>
<keyword evidence="8" id="KW-1185">Reference proteome</keyword>
<dbReference type="InterPro" id="IPR010300">
    <property type="entry name" value="CDO_1"/>
</dbReference>
<keyword evidence="4" id="KW-0560">Oxidoreductase</keyword>
<dbReference type="OrthoDB" id="7059163at2"/>
<feature type="binding site" evidence="6">
    <location>
        <position position="91"/>
    </location>
    <ligand>
        <name>Fe cation</name>
        <dbReference type="ChEBI" id="CHEBI:24875"/>
        <note>catalytic</note>
    </ligand>
</feature>
<evidence type="ECO:0000256" key="2">
    <source>
        <dbReference type="ARBA" id="ARBA00022723"/>
    </source>
</evidence>
<dbReference type="Pfam" id="PF05995">
    <property type="entry name" value="CDO_I"/>
    <property type="match status" value="1"/>
</dbReference>
<keyword evidence="3 7" id="KW-0223">Dioxygenase</keyword>
<evidence type="ECO:0000313" key="7">
    <source>
        <dbReference type="EMBL" id="TCP19155.1"/>
    </source>
</evidence>
<protein>
    <submittedName>
        <fullName evidence="7">Cysteine dioxygenase</fullName>
    </submittedName>
</protein>
<dbReference type="AlphaFoldDB" id="A0A4R2NDK8"/>
<dbReference type="PANTHER" id="PTHR12918">
    <property type="entry name" value="CYSTEINE DIOXYGENASE"/>
    <property type="match status" value="1"/>
</dbReference>
<keyword evidence="5 6" id="KW-0408">Iron</keyword>
<feature type="binding site" evidence="6">
    <location>
        <position position="89"/>
    </location>
    <ligand>
        <name>Fe cation</name>
        <dbReference type="ChEBI" id="CHEBI:24875"/>
        <note>catalytic</note>
    </ligand>
</feature>
<comment type="caution">
    <text evidence="7">The sequence shown here is derived from an EMBL/GenBank/DDBJ whole genome shotgun (WGS) entry which is preliminary data.</text>
</comment>
<name>A0A4R2NDK8_9BACL</name>
<dbReference type="CDD" id="cd10548">
    <property type="entry name" value="cupin_CDO"/>
    <property type="match status" value="1"/>
</dbReference>
<dbReference type="PANTHER" id="PTHR12918:SF1">
    <property type="entry name" value="CYSTEINE DIOXYGENASE TYPE 1"/>
    <property type="match status" value="1"/>
</dbReference>
<evidence type="ECO:0000256" key="1">
    <source>
        <dbReference type="ARBA" id="ARBA00006622"/>
    </source>
</evidence>
<dbReference type="Proteomes" id="UP000295416">
    <property type="component" value="Unassembled WGS sequence"/>
</dbReference>
<evidence type="ECO:0000256" key="3">
    <source>
        <dbReference type="ARBA" id="ARBA00022964"/>
    </source>
</evidence>
<dbReference type="Gene3D" id="2.60.120.10">
    <property type="entry name" value="Jelly Rolls"/>
    <property type="match status" value="1"/>
</dbReference>
<dbReference type="SUPFAM" id="SSF51182">
    <property type="entry name" value="RmlC-like cupins"/>
    <property type="match status" value="1"/>
</dbReference>
<accession>A0A4R2NDK8</accession>
<dbReference type="EMBL" id="SLXK01000066">
    <property type="protein sequence ID" value="TCP19155.1"/>
    <property type="molecule type" value="Genomic_DNA"/>
</dbReference>
<evidence type="ECO:0000256" key="6">
    <source>
        <dbReference type="PIRSR" id="PIRSR610300-51"/>
    </source>
</evidence>
<gene>
    <name evidence="7" type="ORF">EV207_16621</name>
</gene>
<sequence length="192" mass="21451">MKTLEGRYNLSDFVKEMTGIVAVEQDEMALVSKAEHLVGKLVQDGSWFPFDEISPDQSKYARHSLYLDPKNRFEVLALVWAPGQATPLHDHDGTWGVEGVLSGRLKVINYLQTGKVSDDVVNLRYSGCMTVGEQSTGQLLPPADCHILKAEDNQSAITIHVYGKQLNKFKVFEALGQEGLYKTYDHEVSYTS</sequence>
<dbReference type="InterPro" id="IPR011051">
    <property type="entry name" value="RmlC_Cupin_sf"/>
</dbReference>
<dbReference type="InterPro" id="IPR014710">
    <property type="entry name" value="RmlC-like_jellyroll"/>
</dbReference>
<proteinExistence type="inferred from homology"/>
<feature type="binding site" evidence="6">
    <location>
        <position position="146"/>
    </location>
    <ligand>
        <name>Fe cation</name>
        <dbReference type="ChEBI" id="CHEBI:24875"/>
        <note>catalytic</note>
    </ligand>
</feature>
<evidence type="ECO:0000256" key="5">
    <source>
        <dbReference type="ARBA" id="ARBA00023004"/>
    </source>
</evidence>
<dbReference type="GO" id="GO:0016702">
    <property type="term" value="F:oxidoreductase activity, acting on single donors with incorporation of molecular oxygen, incorporation of two atoms of oxygen"/>
    <property type="evidence" value="ECO:0007669"/>
    <property type="project" value="InterPro"/>
</dbReference>
<dbReference type="RefSeq" id="WP_132748493.1">
    <property type="nucleotide sequence ID" value="NZ_SLXK01000066.1"/>
</dbReference>